<feature type="transmembrane region" description="Helical" evidence="1">
    <location>
        <begin position="72"/>
        <end position="89"/>
    </location>
</feature>
<evidence type="ECO:0000256" key="1">
    <source>
        <dbReference type="SAM" id="Phobius"/>
    </source>
</evidence>
<dbReference type="EMBL" id="CP049057">
    <property type="protein sequence ID" value="QIE58223.1"/>
    <property type="molecule type" value="Genomic_DNA"/>
</dbReference>
<feature type="transmembrane region" description="Helical" evidence="1">
    <location>
        <begin position="30"/>
        <end position="52"/>
    </location>
</feature>
<feature type="transmembrane region" description="Helical" evidence="1">
    <location>
        <begin position="159"/>
        <end position="180"/>
    </location>
</feature>
<keyword evidence="1" id="KW-1133">Transmembrane helix</keyword>
<organism evidence="2 3">
    <name type="scientific">Rasiella rasia</name>
    <dbReference type="NCBI Taxonomy" id="2744027"/>
    <lineage>
        <taxon>Bacteria</taxon>
        <taxon>Pseudomonadati</taxon>
        <taxon>Bacteroidota</taxon>
        <taxon>Flavobacteriia</taxon>
        <taxon>Flavobacteriales</taxon>
        <taxon>Flavobacteriaceae</taxon>
        <taxon>Rasiella</taxon>
    </lineage>
</organism>
<gene>
    <name evidence="2" type="ORF">G5B37_01165</name>
</gene>
<proteinExistence type="predicted"/>
<protein>
    <submittedName>
        <fullName evidence="2">Uncharacterized protein</fullName>
    </submittedName>
</protein>
<dbReference type="AlphaFoldDB" id="A0A6G6GII0"/>
<reference evidence="2 3" key="1">
    <citation type="submission" date="2020-02" db="EMBL/GenBank/DDBJ databases">
        <title>Complete genome sequence of Flavobacteriaceae bacterium.</title>
        <authorList>
            <person name="Kim S.-J."/>
            <person name="Kim Y.-S."/>
            <person name="Kim K.-H."/>
        </authorList>
    </citation>
    <scope>NUCLEOTIDE SEQUENCE [LARGE SCALE GENOMIC DNA]</scope>
    <source>
        <strain evidence="2 3">RR4-40</strain>
    </source>
</reference>
<keyword evidence="3" id="KW-1185">Reference proteome</keyword>
<name>A0A6G6GII0_9FLAO</name>
<feature type="transmembrane region" description="Helical" evidence="1">
    <location>
        <begin position="101"/>
        <end position="123"/>
    </location>
</feature>
<feature type="transmembrane region" description="Helical" evidence="1">
    <location>
        <begin position="200"/>
        <end position="222"/>
    </location>
</feature>
<sequence length="230" mass="26545">MIPVLLLEIVAASAGVYYLRKRRGDRAEKLLVAFLWYTVFNEILSSYAGIAYFSNYEIFGFIEHTVFRNNYWLGNCQLLAGNIVYVYFFSSKLNKIQAKKVLNVLTILMVMAVLVDFTMSNFFDAFSKVSTIFGSLLILLAILLYYLDLLASEKLLNLSYNLAFYISVVLLIHTLCTSPLDFLSNYFKTSTGNELFVSFRVYTLFFLNILLYLTYTIAFILCSKKRHLSY</sequence>
<evidence type="ECO:0000313" key="3">
    <source>
        <dbReference type="Proteomes" id="UP000505306"/>
    </source>
</evidence>
<dbReference type="Proteomes" id="UP000505306">
    <property type="component" value="Chromosome"/>
</dbReference>
<keyword evidence="1" id="KW-0472">Membrane</keyword>
<feature type="transmembrane region" description="Helical" evidence="1">
    <location>
        <begin position="129"/>
        <end position="147"/>
    </location>
</feature>
<dbReference type="RefSeq" id="WP_164678230.1">
    <property type="nucleotide sequence ID" value="NZ_CP049057.1"/>
</dbReference>
<accession>A0A6G6GII0</accession>
<dbReference type="KEGG" id="mgel:G5B37_01165"/>
<evidence type="ECO:0000313" key="2">
    <source>
        <dbReference type="EMBL" id="QIE58223.1"/>
    </source>
</evidence>
<keyword evidence="1" id="KW-0812">Transmembrane</keyword>